<protein>
    <recommendedName>
        <fullName evidence="3">BRCT domain-containing protein</fullName>
    </recommendedName>
</protein>
<evidence type="ECO:0008006" key="3">
    <source>
        <dbReference type="Google" id="ProtNLM"/>
    </source>
</evidence>
<organism evidence="1 2">
    <name type="scientific">Fasciola gigantica</name>
    <name type="common">Giant liver fluke</name>
    <dbReference type="NCBI Taxonomy" id="46835"/>
    <lineage>
        <taxon>Eukaryota</taxon>
        <taxon>Metazoa</taxon>
        <taxon>Spiralia</taxon>
        <taxon>Lophotrochozoa</taxon>
        <taxon>Platyhelminthes</taxon>
        <taxon>Trematoda</taxon>
        <taxon>Digenea</taxon>
        <taxon>Plagiorchiida</taxon>
        <taxon>Echinostomata</taxon>
        <taxon>Echinostomatoidea</taxon>
        <taxon>Fasciolidae</taxon>
        <taxon>Fasciola</taxon>
    </lineage>
</organism>
<proteinExistence type="predicted"/>
<accession>A0A504Z3T2</accession>
<reference evidence="1 2" key="1">
    <citation type="submission" date="2019-04" db="EMBL/GenBank/DDBJ databases">
        <title>Annotation for the trematode Fasciola gigantica.</title>
        <authorList>
            <person name="Choi Y.-J."/>
        </authorList>
    </citation>
    <scope>NUCLEOTIDE SEQUENCE [LARGE SCALE GENOMIC DNA]</scope>
    <source>
        <strain evidence="1">Uganda_cow_1</strain>
    </source>
</reference>
<evidence type="ECO:0000313" key="2">
    <source>
        <dbReference type="Proteomes" id="UP000316759"/>
    </source>
</evidence>
<dbReference type="EMBL" id="SUNJ01004217">
    <property type="protein sequence ID" value="TPP64618.1"/>
    <property type="molecule type" value="Genomic_DNA"/>
</dbReference>
<dbReference type="AlphaFoldDB" id="A0A504Z3T2"/>
<name>A0A504Z3T2_FASGI</name>
<dbReference type="Proteomes" id="UP000316759">
    <property type="component" value="Unassembled WGS sequence"/>
</dbReference>
<dbReference type="Gene3D" id="3.40.50.10190">
    <property type="entry name" value="BRCT domain"/>
    <property type="match status" value="1"/>
</dbReference>
<evidence type="ECO:0000313" key="1">
    <source>
        <dbReference type="EMBL" id="TPP64618.1"/>
    </source>
</evidence>
<gene>
    <name evidence="1" type="ORF">FGIG_10932</name>
</gene>
<comment type="caution">
    <text evidence="1">The sequence shown here is derived from an EMBL/GenBank/DDBJ whole genome shotgun (WGS) entry which is preliminary data.</text>
</comment>
<sequence>MELCCTYDGDWSDLLDSSVTHVVCFPCLGIKNFPVQLNPEQPYELITPAWIDSSIRKMKCQAEVDYRP</sequence>
<dbReference type="SUPFAM" id="SSF52113">
    <property type="entry name" value="BRCT domain"/>
    <property type="match status" value="1"/>
</dbReference>
<keyword evidence="2" id="KW-1185">Reference proteome</keyword>
<dbReference type="InterPro" id="IPR036420">
    <property type="entry name" value="BRCT_dom_sf"/>
</dbReference>